<dbReference type="CDD" id="cd03112">
    <property type="entry name" value="CobW-like"/>
    <property type="match status" value="1"/>
</dbReference>
<evidence type="ECO:0000259" key="2">
    <source>
        <dbReference type="Pfam" id="PF02492"/>
    </source>
</evidence>
<protein>
    <submittedName>
        <fullName evidence="4">Cobalamin biosynthesis protein CobW</fullName>
    </submittedName>
    <submittedName>
        <fullName evidence="5">GTP-binding protein</fullName>
    </submittedName>
</protein>
<dbReference type="SUPFAM" id="SSF52540">
    <property type="entry name" value="P-loop containing nucleoside triphosphate hydrolases"/>
    <property type="match status" value="1"/>
</dbReference>
<dbReference type="InterPro" id="IPR003495">
    <property type="entry name" value="CobW/HypB/UreG_nucleotide-bd"/>
</dbReference>
<feature type="domain" description="CobW/HypB/UreG nucleotide-binding" evidence="2">
    <location>
        <begin position="5"/>
        <end position="168"/>
    </location>
</feature>
<organism evidence="4 6">
    <name type="scientific">Phaeobacter gallaeciensis</name>
    <dbReference type="NCBI Taxonomy" id="60890"/>
    <lineage>
        <taxon>Bacteria</taxon>
        <taxon>Pseudomonadati</taxon>
        <taxon>Pseudomonadota</taxon>
        <taxon>Alphaproteobacteria</taxon>
        <taxon>Rhodobacterales</taxon>
        <taxon>Roseobacteraceae</taxon>
        <taxon>Phaeobacter</taxon>
    </lineage>
</organism>
<gene>
    <name evidence="4" type="ORF">JL2886_01979</name>
    <name evidence="5" type="ORF">PXK24_14150</name>
</gene>
<dbReference type="Pfam" id="PF02492">
    <property type="entry name" value="cobW"/>
    <property type="match status" value="1"/>
</dbReference>
<dbReference type="PANTHER" id="PTHR13748:SF62">
    <property type="entry name" value="COBW DOMAIN-CONTAINING PROTEIN"/>
    <property type="match status" value="1"/>
</dbReference>
<reference evidence="5 7" key="2">
    <citation type="submission" date="2023-02" db="EMBL/GenBank/DDBJ databases">
        <title>Population genomics of bacteria associated with diatom.</title>
        <authorList>
            <person name="Xie J."/>
            <person name="Wang H."/>
        </authorList>
    </citation>
    <scope>NUCLEOTIDE SEQUENCE [LARGE SCALE GENOMIC DNA]</scope>
    <source>
        <strain evidence="5 7">PT47_8</strain>
    </source>
</reference>
<dbReference type="PATRIC" id="fig|60890.4.peg.1916"/>
<dbReference type="Proteomes" id="UP001218364">
    <property type="component" value="Unassembled WGS sequence"/>
</dbReference>
<evidence type="ECO:0000256" key="1">
    <source>
        <dbReference type="ARBA" id="ARBA00045658"/>
    </source>
</evidence>
<dbReference type="EMBL" id="CP015124">
    <property type="protein sequence ID" value="ANP36873.1"/>
    <property type="molecule type" value="Genomic_DNA"/>
</dbReference>
<evidence type="ECO:0000313" key="6">
    <source>
        <dbReference type="Proteomes" id="UP000092565"/>
    </source>
</evidence>
<accession>A0A1B0ZRT0</accession>
<reference evidence="4 6" key="1">
    <citation type="submission" date="2016-04" db="EMBL/GenBank/DDBJ databases">
        <authorList>
            <person name="Evans L.H."/>
            <person name="Alamgir A."/>
            <person name="Owens N."/>
            <person name="Weber N.D."/>
            <person name="Virtaneva K."/>
            <person name="Barbian K."/>
            <person name="Babar A."/>
            <person name="Rosenke K."/>
        </authorList>
    </citation>
    <scope>NUCLEOTIDE SEQUENCE [LARGE SCALE GENOMIC DNA]</scope>
    <source>
        <strain evidence="4 6">JL2886</strain>
    </source>
</reference>
<dbReference type="InterPro" id="IPR027417">
    <property type="entry name" value="P-loop_NTPase"/>
</dbReference>
<evidence type="ECO:0000259" key="3">
    <source>
        <dbReference type="Pfam" id="PF07683"/>
    </source>
</evidence>
<dbReference type="Pfam" id="PF07683">
    <property type="entry name" value="CobW_C"/>
    <property type="match status" value="1"/>
</dbReference>
<proteinExistence type="predicted"/>
<evidence type="ECO:0000313" key="4">
    <source>
        <dbReference type="EMBL" id="ANP36873.1"/>
    </source>
</evidence>
<dbReference type="GO" id="GO:0005737">
    <property type="term" value="C:cytoplasm"/>
    <property type="evidence" value="ECO:0007669"/>
    <property type="project" value="TreeGrafter"/>
</dbReference>
<dbReference type="Gene3D" id="3.40.50.300">
    <property type="entry name" value="P-loop containing nucleotide triphosphate hydrolases"/>
    <property type="match status" value="1"/>
</dbReference>
<comment type="function">
    <text evidence="1">Zinc chaperone that directly transfers zinc cofactor to target proteins, thereby activating them. Zinc is transferred from the CXCC motif in the GTPase domain to the zinc binding site in target proteins in a process requiring GTP hydrolysis.</text>
</comment>
<sequence>MKRVPVTIISGYLGAGKTSLINRILAESHGLDLTVIVNDFGAINIDADLIRDTENGTIALSNGCICCTMGTDLALTLRQILDRPEQPGHLVIEASGISDPVAIANTVMGESGFSYAGIVTVVDGLNADTLLQDEEIAPQVLQQIRAADLVLVSKCEAIDADLADQLKAAGARTPTVLDGAPVSDLLFDVVPLPKGRSVAAHPAYATWQHQSRDVLDRRALGDKLASRPDGLYRMKGYVLTTGGAYELHIVGRHVEARHCDADETLLIGLGPAGRISPEQIEAWWTGQPDAQSQAGGHA</sequence>
<dbReference type="OrthoDB" id="9808822at2"/>
<evidence type="ECO:0000313" key="7">
    <source>
        <dbReference type="Proteomes" id="UP001218364"/>
    </source>
</evidence>
<dbReference type="InterPro" id="IPR051316">
    <property type="entry name" value="Zinc-reg_GTPase_activator"/>
</dbReference>
<evidence type="ECO:0000313" key="5">
    <source>
        <dbReference type="EMBL" id="MDE4166838.1"/>
    </source>
</evidence>
<dbReference type="EMBL" id="JARCJK010000006">
    <property type="protein sequence ID" value="MDE4166838.1"/>
    <property type="molecule type" value="Genomic_DNA"/>
</dbReference>
<name>A0A1B0ZRT0_9RHOB</name>
<keyword evidence="6" id="KW-1185">Reference proteome</keyword>
<dbReference type="PANTHER" id="PTHR13748">
    <property type="entry name" value="COBW-RELATED"/>
    <property type="match status" value="1"/>
</dbReference>
<dbReference type="Proteomes" id="UP000092565">
    <property type="component" value="Chromosome"/>
</dbReference>
<feature type="domain" description="CobW C-terminal" evidence="3">
    <location>
        <begin position="206"/>
        <end position="257"/>
    </location>
</feature>
<dbReference type="RefSeq" id="WP_065271779.1">
    <property type="nucleotide sequence ID" value="NZ_CP015124.1"/>
</dbReference>
<dbReference type="AlphaFoldDB" id="A0A1B0ZRT0"/>
<dbReference type="InterPro" id="IPR011629">
    <property type="entry name" value="CobW-like_C"/>
</dbReference>